<feature type="transmembrane region" description="Helical" evidence="9">
    <location>
        <begin position="172"/>
        <end position="190"/>
    </location>
</feature>
<dbReference type="CDD" id="cd07302">
    <property type="entry name" value="CHD"/>
    <property type="match status" value="1"/>
</dbReference>
<keyword evidence="4 9" id="KW-1133">Transmembrane helix</keyword>
<name>A0ABX1TF50_9PROT</name>
<dbReference type="InterPro" id="IPR029787">
    <property type="entry name" value="Nucleotide_cyclase"/>
</dbReference>
<keyword evidence="8" id="KW-0175">Coiled coil</keyword>
<keyword evidence="3" id="KW-0547">Nucleotide-binding</keyword>
<evidence type="ECO:0000256" key="8">
    <source>
        <dbReference type="SAM" id="Coils"/>
    </source>
</evidence>
<proteinExistence type="inferred from homology"/>
<dbReference type="InterPro" id="IPR050401">
    <property type="entry name" value="Cyclic_nucleotide_synthase"/>
</dbReference>
<evidence type="ECO:0000256" key="9">
    <source>
        <dbReference type="SAM" id="Phobius"/>
    </source>
</evidence>
<evidence type="ECO:0000256" key="1">
    <source>
        <dbReference type="ARBA" id="ARBA00004370"/>
    </source>
</evidence>
<feature type="transmembrane region" description="Helical" evidence="9">
    <location>
        <begin position="56"/>
        <end position="74"/>
    </location>
</feature>
<dbReference type="SUPFAM" id="SSF55073">
    <property type="entry name" value="Nucleotide cyclase"/>
    <property type="match status" value="1"/>
</dbReference>
<evidence type="ECO:0000259" key="10">
    <source>
        <dbReference type="PROSITE" id="PS50125"/>
    </source>
</evidence>
<dbReference type="PROSITE" id="PS50125">
    <property type="entry name" value="GUANYLATE_CYCLASE_2"/>
    <property type="match status" value="1"/>
</dbReference>
<keyword evidence="5 9" id="KW-0472">Membrane</keyword>
<evidence type="ECO:0000256" key="4">
    <source>
        <dbReference type="ARBA" id="ARBA00022989"/>
    </source>
</evidence>
<dbReference type="InterPro" id="IPR018297">
    <property type="entry name" value="A/G_cyclase_CS"/>
</dbReference>
<keyword evidence="2 9" id="KW-0812">Transmembrane</keyword>
<evidence type="ECO:0000256" key="7">
    <source>
        <dbReference type="RuleBase" id="RU000405"/>
    </source>
</evidence>
<dbReference type="Proteomes" id="UP000886469">
    <property type="component" value="Unassembled WGS sequence"/>
</dbReference>
<keyword evidence="12" id="KW-1185">Reference proteome</keyword>
<feature type="transmembrane region" description="Helical" evidence="9">
    <location>
        <begin position="86"/>
        <end position="104"/>
    </location>
</feature>
<evidence type="ECO:0000256" key="6">
    <source>
        <dbReference type="ARBA" id="ARBA00023239"/>
    </source>
</evidence>
<dbReference type="Gene3D" id="3.30.70.1230">
    <property type="entry name" value="Nucleotide cyclase"/>
    <property type="match status" value="1"/>
</dbReference>
<organism evidence="11 12">
    <name type="scientific">Candidatus Accumulibacter contiguus</name>
    <dbReference type="NCBI Taxonomy" id="2954381"/>
    <lineage>
        <taxon>Bacteria</taxon>
        <taxon>Pseudomonadati</taxon>
        <taxon>Pseudomonadota</taxon>
        <taxon>Betaproteobacteria</taxon>
        <taxon>Candidatus Accumulibacter</taxon>
    </lineage>
</organism>
<gene>
    <name evidence="11" type="ORF">E4Q08_17965</name>
</gene>
<feature type="coiled-coil region" evidence="8">
    <location>
        <begin position="186"/>
        <end position="213"/>
    </location>
</feature>
<feature type="transmembrane region" description="Helical" evidence="9">
    <location>
        <begin position="136"/>
        <end position="160"/>
    </location>
</feature>
<accession>A0ABX1TF50</accession>
<dbReference type="PROSITE" id="PS00452">
    <property type="entry name" value="GUANYLATE_CYCLASE_1"/>
    <property type="match status" value="1"/>
</dbReference>
<dbReference type="InterPro" id="IPR001054">
    <property type="entry name" value="A/G_cyclase"/>
</dbReference>
<feature type="transmembrane region" description="Helical" evidence="9">
    <location>
        <begin position="110"/>
        <end position="127"/>
    </location>
</feature>
<dbReference type="Pfam" id="PF00211">
    <property type="entry name" value="Guanylate_cyc"/>
    <property type="match status" value="1"/>
</dbReference>
<dbReference type="RefSeq" id="WP_169071383.1">
    <property type="nucleotide sequence ID" value="NZ_JAZKUC010000002.1"/>
</dbReference>
<feature type="domain" description="Guanylate cyclase" evidence="10">
    <location>
        <begin position="238"/>
        <end position="358"/>
    </location>
</feature>
<evidence type="ECO:0000256" key="2">
    <source>
        <dbReference type="ARBA" id="ARBA00022692"/>
    </source>
</evidence>
<sequence>MVKNSSALGDFVYTDVEFRQYRRLRAVRLLHAGVGFLLAYAIAWSVVALMRGDWPTLILQGISGAGAAWVWFCLSRGRLGLAGHSYFCIVIPVVAGMIALEGVTGPFLSMSHYHLLPLIVGAYLLFFEHSQRGRRVYVGACVLIFVSVELALVSLPPLGLAYDSEAQRTGRWILSLANFASLIWVARLFVADLAEAEKQLASANARMEALLENMLPATISQRLRREGRTFADAFGECSVLFADIVGYTALSESLPNVVGLLDAIFTRFDDLTEQGGLEKIKTIGDAYMVAAGIPEARPDHAVAAAELALRMQTAIKDFPGLEIRIGINSGAVVAGVIGKKRFIYDLWGDTVNIAARMESQGISGEIQISDATRALLPPDFICKDRGEIAVKGKGRMRVFLLKGRATRTNSRGSADPAVPNLSP</sequence>
<comment type="subcellular location">
    <subcellularLocation>
        <location evidence="1">Membrane</location>
    </subcellularLocation>
</comment>
<feature type="transmembrane region" description="Helical" evidence="9">
    <location>
        <begin position="29"/>
        <end position="50"/>
    </location>
</feature>
<dbReference type="SMART" id="SM00044">
    <property type="entry name" value="CYCc"/>
    <property type="match status" value="1"/>
</dbReference>
<evidence type="ECO:0000313" key="12">
    <source>
        <dbReference type="Proteomes" id="UP000886469"/>
    </source>
</evidence>
<comment type="similarity">
    <text evidence="7">Belongs to the adenylyl cyclase class-4/guanylyl cyclase family.</text>
</comment>
<dbReference type="PANTHER" id="PTHR11920">
    <property type="entry name" value="GUANYLYL CYCLASE"/>
    <property type="match status" value="1"/>
</dbReference>
<evidence type="ECO:0000313" key="11">
    <source>
        <dbReference type="EMBL" id="NMQ06993.1"/>
    </source>
</evidence>
<dbReference type="PANTHER" id="PTHR11920:SF335">
    <property type="entry name" value="GUANYLATE CYCLASE"/>
    <property type="match status" value="1"/>
</dbReference>
<protein>
    <submittedName>
        <fullName evidence="11">Adenylate/guanylate cyclase domain-containing protein</fullName>
    </submittedName>
</protein>
<reference evidence="11" key="1">
    <citation type="submission" date="2019-03" db="EMBL/GenBank/DDBJ databases">
        <title>Metabolic reconstructions from genomes of highly enriched 'Candidatus Accumulibacter' and 'Candidatus Competibacter' bioreactor populations.</title>
        <authorList>
            <person name="Annavajhala M.K."/>
            <person name="Welles L."/>
            <person name="Abbas B."/>
            <person name="Sorokin D."/>
            <person name="Park H."/>
            <person name="Van Loosdrecht M."/>
            <person name="Chandran K."/>
        </authorList>
    </citation>
    <scope>NUCLEOTIDE SEQUENCE</scope>
    <source>
        <strain evidence="11">SBR_L</strain>
    </source>
</reference>
<evidence type="ECO:0000256" key="3">
    <source>
        <dbReference type="ARBA" id="ARBA00022741"/>
    </source>
</evidence>
<keyword evidence="6 7" id="KW-0456">Lyase</keyword>
<dbReference type="EMBL" id="SPMX01000060">
    <property type="protein sequence ID" value="NMQ06993.1"/>
    <property type="molecule type" value="Genomic_DNA"/>
</dbReference>
<comment type="caution">
    <text evidence="11">The sequence shown here is derived from an EMBL/GenBank/DDBJ whole genome shotgun (WGS) entry which is preliminary data.</text>
</comment>
<evidence type="ECO:0000256" key="5">
    <source>
        <dbReference type="ARBA" id="ARBA00023136"/>
    </source>
</evidence>